<reference evidence="5 6" key="1">
    <citation type="journal article" date="2015" name="Int. J. Syst. Evol. Microbiol.">
        <title>Streptomyces gilvifuscus sp. nov., an actinomycete that produces antibacterial compounds isolated from soil.</title>
        <authorList>
            <person name="Nguyen T.M."/>
            <person name="Kim J."/>
        </authorList>
    </citation>
    <scope>NUCLEOTIDE SEQUENCE [LARGE SCALE GENOMIC DNA]</scope>
    <source>
        <strain evidence="5 6">T113</strain>
    </source>
</reference>
<feature type="domain" description="HTH luxR-type" evidence="4">
    <location>
        <begin position="929"/>
        <end position="996"/>
    </location>
</feature>
<comment type="caution">
    <text evidence="5">The sequence shown here is derived from an EMBL/GenBank/DDBJ whole genome shotgun (WGS) entry which is preliminary data.</text>
</comment>
<protein>
    <submittedName>
        <fullName evidence="5">LuxR C-terminal-related transcriptional regulator</fullName>
    </submittedName>
</protein>
<dbReference type="SUPFAM" id="SSF46894">
    <property type="entry name" value="C-terminal effector domain of the bipartite response regulators"/>
    <property type="match status" value="1"/>
</dbReference>
<dbReference type="Pfam" id="PF00196">
    <property type="entry name" value="GerE"/>
    <property type="match status" value="1"/>
</dbReference>
<name>A0ABT5G0A2_9ACTN</name>
<dbReference type="RefSeq" id="WP_272177029.1">
    <property type="nucleotide sequence ID" value="NZ_JAQOSK010000011.1"/>
</dbReference>
<dbReference type="Pfam" id="PF13191">
    <property type="entry name" value="AAA_16"/>
    <property type="match status" value="1"/>
</dbReference>
<dbReference type="SMART" id="SM00421">
    <property type="entry name" value="HTH_LUXR"/>
    <property type="match status" value="1"/>
</dbReference>
<sequence>MIVAAPYEEGGPFVGRATETALFARLLGELPGGPGAVVAVSGEPGTGKTRLVSEVLRLARAAGLPGLHAPAPRVAAVPFQVFRDVLVPVPGPAVPACTATCGRPGHGGPGAVCPHSGYWHDAVTRRAAGGVLVLDDAHRLDSCSLGVLLRLVRAPGPEPILLVVAHRPRQSAPALREALEHGTRSGVVTRVDCGPLGADAVARLVEYSAQSGRSPGADGARDTGGANGRQDDFLVRLRQASEGNPHYVRLLLAADWDPEQWPDSPGRDVVALLREASATVAELDALSPSAALAARTASVLGEPFRLDDVAWVSGLGTEATLDAIAENVRADVMRPAGPGGRMAFRHPVDGHVVHAGSDLAFRLRAHRRALRLIAARGASVHEQARHAEQLAGTDPVAARILYESAVRKTSTAPETAVRRLRLTLDALPPSEAPAGAALPEDVGRGDQRPADEGGAPPTGNDTVVTRTELEFAHCRALIAAGRLTEARDAAHHLLAGSDTLSPTQLLGAHGLCAEAERLLCRYEEAEAIAGAGVALLPRPFPSALSPTGAELVLRYGLVHALRGSHDQVRPLLREASGALGAAPPAMRVALRVLIAFCEAFSGDPAEAAREVTACARLVDALPDGMAGHTPDVLALMGCAELYLERFVDARRHLSRGLHAATGGAQKHIRAHQLLGLTMTDQWGGRLDDALGKADEAERLARQIGAPDVANLATAMRSTTLVWARGRRHAAEAVASAARAVDTVTLGRGWWATSAISLLAHAQMLGGDPVGCARTLLDGGGGERLPEVQPTFRPSLLALLADAALASGDAARAERVLADAESEAGRRNLPLQWACVRRGRAQMCAAIGADAEAVTLFEQAAEDFRGAGLPLQHAWTLVAAARTVDAVRGRDAATALLDTAEAAGRSYGAMLVTDEAERVRRSLPRGPGGSGRPSDPLSRREREVAELAASGLRSRQIAERLFLSTRTVDSHLARVYRKLNVSSRLGLAGALYAAYEGSS</sequence>
<dbReference type="InterPro" id="IPR000792">
    <property type="entry name" value="Tscrpt_reg_LuxR_C"/>
</dbReference>
<evidence type="ECO:0000259" key="4">
    <source>
        <dbReference type="PROSITE" id="PS50043"/>
    </source>
</evidence>
<dbReference type="CDD" id="cd06170">
    <property type="entry name" value="LuxR_C_like"/>
    <property type="match status" value="1"/>
</dbReference>
<dbReference type="InterPro" id="IPR027417">
    <property type="entry name" value="P-loop_NTPase"/>
</dbReference>
<dbReference type="PRINTS" id="PR00038">
    <property type="entry name" value="HTHLUXR"/>
</dbReference>
<evidence type="ECO:0000313" key="5">
    <source>
        <dbReference type="EMBL" id="MDC2958126.1"/>
    </source>
</evidence>
<dbReference type="InterPro" id="IPR041664">
    <property type="entry name" value="AAA_16"/>
</dbReference>
<dbReference type="PANTHER" id="PTHR16305">
    <property type="entry name" value="TESTICULAR SOLUBLE ADENYLYL CYCLASE"/>
    <property type="match status" value="1"/>
</dbReference>
<keyword evidence="2" id="KW-0067">ATP-binding</keyword>
<gene>
    <name evidence="5" type="ORF">PO587_27125</name>
</gene>
<feature type="region of interest" description="Disordered" evidence="3">
    <location>
        <begin position="917"/>
        <end position="939"/>
    </location>
</feature>
<dbReference type="InterPro" id="IPR016032">
    <property type="entry name" value="Sig_transdc_resp-reg_C-effctor"/>
</dbReference>
<organism evidence="5 6">
    <name type="scientific">Streptomyces gilvifuscus</name>
    <dbReference type="NCBI Taxonomy" id="1550617"/>
    <lineage>
        <taxon>Bacteria</taxon>
        <taxon>Bacillati</taxon>
        <taxon>Actinomycetota</taxon>
        <taxon>Actinomycetes</taxon>
        <taxon>Kitasatosporales</taxon>
        <taxon>Streptomycetaceae</taxon>
        <taxon>Streptomyces</taxon>
    </lineage>
</organism>
<dbReference type="SMART" id="SM00382">
    <property type="entry name" value="AAA"/>
    <property type="match status" value="1"/>
</dbReference>
<dbReference type="Proteomes" id="UP001221328">
    <property type="component" value="Unassembled WGS sequence"/>
</dbReference>
<dbReference type="PANTHER" id="PTHR16305:SF35">
    <property type="entry name" value="TRANSCRIPTIONAL ACTIVATOR DOMAIN"/>
    <property type="match status" value="1"/>
</dbReference>
<evidence type="ECO:0000256" key="3">
    <source>
        <dbReference type="SAM" id="MobiDB-lite"/>
    </source>
</evidence>
<dbReference type="EMBL" id="JAQOSK010000011">
    <property type="protein sequence ID" value="MDC2958126.1"/>
    <property type="molecule type" value="Genomic_DNA"/>
</dbReference>
<evidence type="ECO:0000256" key="1">
    <source>
        <dbReference type="ARBA" id="ARBA00022741"/>
    </source>
</evidence>
<accession>A0ABT5G0A2</accession>
<dbReference type="InterPro" id="IPR036388">
    <property type="entry name" value="WH-like_DNA-bd_sf"/>
</dbReference>
<feature type="compositionally biased region" description="Basic and acidic residues" evidence="3">
    <location>
        <begin position="441"/>
        <end position="451"/>
    </location>
</feature>
<dbReference type="PROSITE" id="PS50043">
    <property type="entry name" value="HTH_LUXR_2"/>
    <property type="match status" value="1"/>
</dbReference>
<dbReference type="InterPro" id="IPR003593">
    <property type="entry name" value="AAA+_ATPase"/>
</dbReference>
<keyword evidence="1" id="KW-0547">Nucleotide-binding</keyword>
<evidence type="ECO:0000256" key="2">
    <source>
        <dbReference type="ARBA" id="ARBA00022840"/>
    </source>
</evidence>
<dbReference type="Gene3D" id="1.25.40.10">
    <property type="entry name" value="Tetratricopeptide repeat domain"/>
    <property type="match status" value="1"/>
</dbReference>
<feature type="region of interest" description="Disordered" evidence="3">
    <location>
        <begin position="428"/>
        <end position="462"/>
    </location>
</feature>
<dbReference type="Gene3D" id="1.10.10.10">
    <property type="entry name" value="Winged helix-like DNA-binding domain superfamily/Winged helix DNA-binding domain"/>
    <property type="match status" value="1"/>
</dbReference>
<proteinExistence type="predicted"/>
<dbReference type="PROSITE" id="PS00622">
    <property type="entry name" value="HTH_LUXR_1"/>
    <property type="match status" value="1"/>
</dbReference>
<dbReference type="SUPFAM" id="SSF52540">
    <property type="entry name" value="P-loop containing nucleoside triphosphate hydrolases"/>
    <property type="match status" value="1"/>
</dbReference>
<keyword evidence="6" id="KW-1185">Reference proteome</keyword>
<feature type="region of interest" description="Disordered" evidence="3">
    <location>
        <begin position="209"/>
        <end position="228"/>
    </location>
</feature>
<dbReference type="InterPro" id="IPR011990">
    <property type="entry name" value="TPR-like_helical_dom_sf"/>
</dbReference>
<evidence type="ECO:0000313" key="6">
    <source>
        <dbReference type="Proteomes" id="UP001221328"/>
    </source>
</evidence>